<dbReference type="EMBL" id="MPUH01000504">
    <property type="protein sequence ID" value="OMJ78776.1"/>
    <property type="molecule type" value="Genomic_DNA"/>
</dbReference>
<evidence type="ECO:0000256" key="2">
    <source>
        <dbReference type="SAM" id="SignalP"/>
    </source>
</evidence>
<keyword evidence="4" id="KW-1185">Reference proteome</keyword>
<keyword evidence="1" id="KW-0812">Transmembrane</keyword>
<comment type="caution">
    <text evidence="3">The sequence shown here is derived from an EMBL/GenBank/DDBJ whole genome shotgun (WGS) entry which is preliminary data.</text>
</comment>
<keyword evidence="2" id="KW-0732">Signal</keyword>
<proteinExistence type="predicted"/>
<evidence type="ECO:0000256" key="1">
    <source>
        <dbReference type="SAM" id="Phobius"/>
    </source>
</evidence>
<feature type="transmembrane region" description="Helical" evidence="1">
    <location>
        <begin position="1047"/>
        <end position="1071"/>
    </location>
</feature>
<feature type="transmembrane region" description="Helical" evidence="1">
    <location>
        <begin position="936"/>
        <end position="957"/>
    </location>
</feature>
<keyword evidence="1" id="KW-1133">Transmembrane helix</keyword>
<sequence length="1075" mass="121850">MKVFSFICLAYLLATVVLSSFLSNQKANHKEINENSHFVSKTSRKTQQTLYQSFIVGPGNVSTACLEKIKYSYVSLIPEKRESSWEILLNENSSTTLLQENDTNSFFISFKDYQNTTEMNITAIINSDELIDVVQVHKEKQPIFFFPEGRKKYAKIGQVFKIQGEISDYCDVGESITWKWKLDGKTATSLAEEADTLIMEMPILDLTKDHYIMATASSGGYSSSETLDLIIVESELVIVLSRFGGPVRSDQDFIISADSSYDPDNLNSYGIDFFWEYYDINGSSIGDSKESELSIEKSILQSYDFININLTITSGSRTNNKAISISPSSSITSNIIANHSYTPVRSIREVLDIKGDSTYELEWSEKTHNINIALKNISILIIPENQLTMGNTYNFVLNIKSSKEDYSIEIEINTFTPPSCIGNLAVQPKSGTFLSDIFTFTISDCYPVDETGFPLTYSIIGSVDGIMFSLSDKSYWPEAKSYLLVDTKDYYMSVCDSTDICQNFHDTVTVLSQVHYEASTSDIYYEEGLHSVFSLIPTIDLDLNLLYTIWKDLKDYYNAAYDKNKISHIFLGITNKLVQNENFLYNHREDIIQFLLFSLDSFDIDSDLMDLCGSITSHLVSLYKTHTKYVNSTSDFIYKSLKKFTINSPPTYSYQYISDKINIYKFTNSLNYFLSKTFTIENRTIELPSTLSTTEISSSSIVNFYILLHKNAGNYSDILDFSFSTSGTFQNFSYSFAEEKTVELKKLPKPIKFTLKNHDKVLNEWNCAYLSADLWYNDGCKITSEGNESITFTFNHSSTISLVDLMDLSKLPPPIYIDDTTGCGTNYMPIWILIAFTFALVIFIPLAIWLDKINPPEQEQFQPIPNKNMSGEFSIHEGEISASDSERSGQVNMSGDYEIAAKKQSNTRSSILILFEGHLTFGLVLTQKNFNRFQRILSLHSVIILSLFIQGGLLYGLEVTSKNNPNISKDYFKTYKSIYFGYTIISVAISFCFEVIFTILFSLYGKMRSFGVYTGVVLIAVIVAGSIIGTIYLALNMCDDWSAYWSISFFWGILIEIIILQTVAMIVRFCIVKRG</sequence>
<dbReference type="Proteomes" id="UP000187209">
    <property type="component" value="Unassembled WGS sequence"/>
</dbReference>
<reference evidence="3 4" key="1">
    <citation type="submission" date="2016-11" db="EMBL/GenBank/DDBJ databases">
        <title>The macronuclear genome of Stentor coeruleus: a giant cell with tiny introns.</title>
        <authorList>
            <person name="Slabodnick M."/>
            <person name="Ruby J.G."/>
            <person name="Reiff S.B."/>
            <person name="Swart E.C."/>
            <person name="Gosai S."/>
            <person name="Prabakaran S."/>
            <person name="Witkowska E."/>
            <person name="Larue G.E."/>
            <person name="Fisher S."/>
            <person name="Freeman R.M."/>
            <person name="Gunawardena J."/>
            <person name="Chu W."/>
            <person name="Stover N.A."/>
            <person name="Gregory B.D."/>
            <person name="Nowacki M."/>
            <person name="Derisi J."/>
            <person name="Roy S.W."/>
            <person name="Marshall W.F."/>
            <person name="Sood P."/>
        </authorList>
    </citation>
    <scope>NUCLEOTIDE SEQUENCE [LARGE SCALE GENOMIC DNA]</scope>
    <source>
        <strain evidence="3">WM001</strain>
    </source>
</reference>
<feature type="transmembrane region" description="Helical" evidence="1">
    <location>
        <begin position="1010"/>
        <end position="1035"/>
    </location>
</feature>
<keyword evidence="1" id="KW-0472">Membrane</keyword>
<name>A0A1R2BPY2_9CILI</name>
<feature type="transmembrane region" description="Helical" evidence="1">
    <location>
        <begin position="977"/>
        <end position="1003"/>
    </location>
</feature>
<gene>
    <name evidence="3" type="ORF">SteCoe_21350</name>
</gene>
<dbReference type="AlphaFoldDB" id="A0A1R2BPY2"/>
<feature type="chain" id="PRO_5012955229" description="PKD/REJ-like domain-containing protein" evidence="2">
    <location>
        <begin position="20"/>
        <end position="1075"/>
    </location>
</feature>
<evidence type="ECO:0008006" key="5">
    <source>
        <dbReference type="Google" id="ProtNLM"/>
    </source>
</evidence>
<feature type="signal peptide" evidence="2">
    <location>
        <begin position="1"/>
        <end position="19"/>
    </location>
</feature>
<organism evidence="3 4">
    <name type="scientific">Stentor coeruleus</name>
    <dbReference type="NCBI Taxonomy" id="5963"/>
    <lineage>
        <taxon>Eukaryota</taxon>
        <taxon>Sar</taxon>
        <taxon>Alveolata</taxon>
        <taxon>Ciliophora</taxon>
        <taxon>Postciliodesmatophora</taxon>
        <taxon>Heterotrichea</taxon>
        <taxon>Heterotrichida</taxon>
        <taxon>Stentoridae</taxon>
        <taxon>Stentor</taxon>
    </lineage>
</organism>
<accession>A0A1R2BPY2</accession>
<feature type="transmembrane region" description="Helical" evidence="1">
    <location>
        <begin position="830"/>
        <end position="850"/>
    </location>
</feature>
<protein>
    <recommendedName>
        <fullName evidence="5">PKD/REJ-like domain-containing protein</fullName>
    </recommendedName>
</protein>
<evidence type="ECO:0000313" key="3">
    <source>
        <dbReference type="EMBL" id="OMJ78776.1"/>
    </source>
</evidence>
<evidence type="ECO:0000313" key="4">
    <source>
        <dbReference type="Proteomes" id="UP000187209"/>
    </source>
</evidence>